<sequence>MPSNDEYLDLDETGIPMTTKADESALPDVCGNTALLNDWMTHSPSIQTQNKRWFFKQLNNKEENNLLNFQRNSDGSFLIRQGVTDNTAYTLAVCFDGVIRHFPIREEGNMFEFCDDGTSFNTLDELVEHYKQHDIKIGLKPCGKLQKPFEIKPDHEWYFEDRATRADEENLLQPNTYGDGSFLIRECISAPGDYTLTVYFDDVLNHLRILPVDCGYRFRDLDMSFPTLAELVEHFKESEIELKGKQYGKLVRPFERQLQNE</sequence>
<dbReference type="InterPro" id="IPR000980">
    <property type="entry name" value="SH2"/>
</dbReference>
<dbReference type="InterPro" id="IPR036860">
    <property type="entry name" value="SH2_dom_sf"/>
</dbReference>
<dbReference type="SUPFAM" id="SSF55550">
    <property type="entry name" value="SH2 domain"/>
    <property type="match status" value="2"/>
</dbReference>
<dbReference type="GO" id="GO:0005737">
    <property type="term" value="C:cytoplasm"/>
    <property type="evidence" value="ECO:0007669"/>
    <property type="project" value="TreeGrafter"/>
</dbReference>
<evidence type="ECO:0000259" key="3">
    <source>
        <dbReference type="PROSITE" id="PS50001"/>
    </source>
</evidence>
<dbReference type="GO" id="GO:0035591">
    <property type="term" value="F:signaling adaptor activity"/>
    <property type="evidence" value="ECO:0007669"/>
    <property type="project" value="TreeGrafter"/>
</dbReference>
<dbReference type="PROSITE" id="PS50001">
    <property type="entry name" value="SH2"/>
    <property type="match status" value="2"/>
</dbReference>
<evidence type="ECO:0000256" key="2">
    <source>
        <dbReference type="PROSITE-ProRule" id="PRU00191"/>
    </source>
</evidence>
<dbReference type="CDD" id="cd00173">
    <property type="entry name" value="SH2"/>
    <property type="match status" value="1"/>
</dbReference>
<dbReference type="PANTHER" id="PTHR19969">
    <property type="entry name" value="SH2-SH3 ADAPTOR PROTEIN-RELATED"/>
    <property type="match status" value="1"/>
</dbReference>
<protein>
    <recommendedName>
        <fullName evidence="3">SH2 domain-containing protein</fullName>
    </recommendedName>
</protein>
<dbReference type="EMBL" id="JBAMIC010000007">
    <property type="protein sequence ID" value="KAK7105534.1"/>
    <property type="molecule type" value="Genomic_DNA"/>
</dbReference>
<dbReference type="GO" id="GO:0007167">
    <property type="term" value="P:enzyme-linked receptor protein signaling pathway"/>
    <property type="evidence" value="ECO:0007669"/>
    <property type="project" value="TreeGrafter"/>
</dbReference>
<dbReference type="InterPro" id="IPR051184">
    <property type="entry name" value="Tyrosine-phos_adapter"/>
</dbReference>
<dbReference type="PANTHER" id="PTHR19969:SF15">
    <property type="entry name" value="SRC-LIKE-ADAPTER 2 ISOFORM X1"/>
    <property type="match status" value="1"/>
</dbReference>
<dbReference type="GO" id="GO:0030971">
    <property type="term" value="F:receptor tyrosine kinase binding"/>
    <property type="evidence" value="ECO:0007669"/>
    <property type="project" value="TreeGrafter"/>
</dbReference>
<dbReference type="Proteomes" id="UP001374579">
    <property type="component" value="Unassembled WGS sequence"/>
</dbReference>
<dbReference type="Pfam" id="PF00017">
    <property type="entry name" value="SH2"/>
    <property type="match status" value="2"/>
</dbReference>
<evidence type="ECO:0000313" key="4">
    <source>
        <dbReference type="EMBL" id="KAK7105534.1"/>
    </source>
</evidence>
<evidence type="ECO:0000313" key="5">
    <source>
        <dbReference type="Proteomes" id="UP001374579"/>
    </source>
</evidence>
<dbReference type="AlphaFoldDB" id="A0AAN9BIE5"/>
<accession>A0AAN9BIE5</accession>
<evidence type="ECO:0000256" key="1">
    <source>
        <dbReference type="ARBA" id="ARBA00022999"/>
    </source>
</evidence>
<dbReference type="PRINTS" id="PR00401">
    <property type="entry name" value="SH2DOMAIN"/>
</dbReference>
<organism evidence="4 5">
    <name type="scientific">Littorina saxatilis</name>
    <dbReference type="NCBI Taxonomy" id="31220"/>
    <lineage>
        <taxon>Eukaryota</taxon>
        <taxon>Metazoa</taxon>
        <taxon>Spiralia</taxon>
        <taxon>Lophotrochozoa</taxon>
        <taxon>Mollusca</taxon>
        <taxon>Gastropoda</taxon>
        <taxon>Caenogastropoda</taxon>
        <taxon>Littorinimorpha</taxon>
        <taxon>Littorinoidea</taxon>
        <taxon>Littorinidae</taxon>
        <taxon>Littorina</taxon>
    </lineage>
</organism>
<dbReference type="GO" id="GO:0016477">
    <property type="term" value="P:cell migration"/>
    <property type="evidence" value="ECO:0007669"/>
    <property type="project" value="TreeGrafter"/>
</dbReference>
<feature type="domain" description="SH2" evidence="3">
    <location>
        <begin position="157"/>
        <end position="254"/>
    </location>
</feature>
<reference evidence="4 5" key="1">
    <citation type="submission" date="2024-02" db="EMBL/GenBank/DDBJ databases">
        <title>Chromosome-scale genome assembly of the rough periwinkle Littorina saxatilis.</title>
        <authorList>
            <person name="De Jode A."/>
            <person name="Faria R."/>
            <person name="Formenti G."/>
            <person name="Sims Y."/>
            <person name="Smith T.P."/>
            <person name="Tracey A."/>
            <person name="Wood J.M.D."/>
            <person name="Zagrodzka Z.B."/>
            <person name="Johannesson K."/>
            <person name="Butlin R.K."/>
            <person name="Leder E.H."/>
        </authorList>
    </citation>
    <scope>NUCLEOTIDE SEQUENCE [LARGE SCALE GENOMIC DNA]</scope>
    <source>
        <strain evidence="4">Snail1</strain>
        <tissue evidence="4">Muscle</tissue>
    </source>
</reference>
<gene>
    <name evidence="4" type="ORF">V1264_016900</name>
</gene>
<keyword evidence="5" id="KW-1185">Reference proteome</keyword>
<keyword evidence="1 2" id="KW-0727">SH2 domain</keyword>
<dbReference type="SMART" id="SM00252">
    <property type="entry name" value="SH2"/>
    <property type="match status" value="2"/>
</dbReference>
<feature type="domain" description="SH2" evidence="3">
    <location>
        <begin position="53"/>
        <end position="149"/>
    </location>
</feature>
<name>A0AAN9BIE5_9CAEN</name>
<dbReference type="Gene3D" id="3.30.505.10">
    <property type="entry name" value="SH2 domain"/>
    <property type="match status" value="2"/>
</dbReference>
<proteinExistence type="predicted"/>
<comment type="caution">
    <text evidence="4">The sequence shown here is derived from an EMBL/GenBank/DDBJ whole genome shotgun (WGS) entry which is preliminary data.</text>
</comment>